<feature type="compositionally biased region" description="Basic and acidic residues" evidence="1">
    <location>
        <begin position="362"/>
        <end position="371"/>
    </location>
</feature>
<feature type="region of interest" description="Disordered" evidence="1">
    <location>
        <begin position="1"/>
        <end position="35"/>
    </location>
</feature>
<keyword evidence="3" id="KW-1185">Reference proteome</keyword>
<proteinExistence type="predicted"/>
<feature type="region of interest" description="Disordered" evidence="1">
    <location>
        <begin position="325"/>
        <end position="371"/>
    </location>
</feature>
<evidence type="ECO:0000313" key="3">
    <source>
        <dbReference type="Proteomes" id="UP000234331"/>
    </source>
</evidence>
<gene>
    <name evidence="2" type="ORF">FRACA_3160004</name>
</gene>
<feature type="compositionally biased region" description="Basic residues" evidence="1">
    <location>
        <begin position="326"/>
        <end position="335"/>
    </location>
</feature>
<evidence type="ECO:0000256" key="1">
    <source>
        <dbReference type="SAM" id="MobiDB-lite"/>
    </source>
</evidence>
<dbReference type="Proteomes" id="UP000234331">
    <property type="component" value="Unassembled WGS sequence"/>
</dbReference>
<organism evidence="2 3">
    <name type="scientific">Frankia canadensis</name>
    <dbReference type="NCBI Taxonomy" id="1836972"/>
    <lineage>
        <taxon>Bacteria</taxon>
        <taxon>Bacillati</taxon>
        <taxon>Actinomycetota</taxon>
        <taxon>Actinomycetes</taxon>
        <taxon>Frankiales</taxon>
        <taxon>Frankiaceae</taxon>
        <taxon>Frankia</taxon>
    </lineage>
</organism>
<sequence length="371" mass="38565">MLPSGPGGFTRVTPHEGSATQSSRPAGIMNAEGSCPLSPSARASLLDGHGPVDAGLSVGHLGGGVALGPPAVGGLDAGVDELQAVEEPGDLLPAAQLHRDAPVPVGLRRLPVRRRVEVGGRMGEGEVAAGGQGVEQGADDAERVLVVGEEVQDRDDRQGDRLGQVERVAQLGRGEDRLDVVQVRVEVGGAAAGAARQQGAGVSEDDRIVVGVDDAGFRGDGLGDLMQVLRGGDTGPDVEELADPRLLGQVAHRAVHERPVLPRGDPQVREAREGPLGGLAVGGEVLLATQQVVVHAGGVGPIDVQAHRLALRWRPAPSEIADRLPARLRHNHSSPRRPADSVDRSPLTRWVSPNRTVLTPTEADRTQKDAT</sequence>
<dbReference type="EMBL" id="FZMO01000242">
    <property type="protein sequence ID" value="SNQ49285.1"/>
    <property type="molecule type" value="Genomic_DNA"/>
</dbReference>
<accession>A0A2I2KUE2</accession>
<evidence type="ECO:0000313" key="2">
    <source>
        <dbReference type="EMBL" id="SNQ49285.1"/>
    </source>
</evidence>
<protein>
    <submittedName>
        <fullName evidence="2">Uncharacterized protein</fullName>
    </submittedName>
</protein>
<reference evidence="2 3" key="1">
    <citation type="submission" date="2017-06" db="EMBL/GenBank/DDBJ databases">
        <authorList>
            <person name="Kim H.J."/>
            <person name="Triplett B.A."/>
        </authorList>
    </citation>
    <scope>NUCLEOTIDE SEQUENCE [LARGE SCALE GENOMIC DNA]</scope>
    <source>
        <strain evidence="2">FRACA_ARgP5</strain>
    </source>
</reference>
<name>A0A2I2KUE2_9ACTN</name>
<dbReference type="AlphaFoldDB" id="A0A2I2KUE2"/>